<dbReference type="Pfam" id="PF13639">
    <property type="entry name" value="zf-RING_2"/>
    <property type="match status" value="1"/>
</dbReference>
<evidence type="ECO:0000256" key="3">
    <source>
        <dbReference type="ARBA" id="ARBA00022833"/>
    </source>
</evidence>
<organism evidence="6">
    <name type="scientific">Arundo donax</name>
    <name type="common">Giant reed</name>
    <name type="synonym">Donax arundinaceus</name>
    <dbReference type="NCBI Taxonomy" id="35708"/>
    <lineage>
        <taxon>Eukaryota</taxon>
        <taxon>Viridiplantae</taxon>
        <taxon>Streptophyta</taxon>
        <taxon>Embryophyta</taxon>
        <taxon>Tracheophyta</taxon>
        <taxon>Spermatophyta</taxon>
        <taxon>Magnoliopsida</taxon>
        <taxon>Liliopsida</taxon>
        <taxon>Poales</taxon>
        <taxon>Poaceae</taxon>
        <taxon>PACMAD clade</taxon>
        <taxon>Arundinoideae</taxon>
        <taxon>Arundineae</taxon>
        <taxon>Arundo</taxon>
    </lineage>
</organism>
<evidence type="ECO:0000256" key="4">
    <source>
        <dbReference type="PROSITE-ProRule" id="PRU00175"/>
    </source>
</evidence>
<dbReference type="PROSITE" id="PS50089">
    <property type="entry name" value="ZF_RING_2"/>
    <property type="match status" value="1"/>
</dbReference>
<dbReference type="InterPro" id="IPR001841">
    <property type="entry name" value="Znf_RING"/>
</dbReference>
<dbReference type="Gene3D" id="3.30.40.10">
    <property type="entry name" value="Zinc/RING finger domain, C3HC4 (zinc finger)"/>
    <property type="match status" value="1"/>
</dbReference>
<dbReference type="EMBL" id="GBRH01255830">
    <property type="protein sequence ID" value="JAD42065.1"/>
    <property type="molecule type" value="Transcribed_RNA"/>
</dbReference>
<reference evidence="6" key="2">
    <citation type="journal article" date="2015" name="Data Brief">
        <title>Shoot transcriptome of the giant reed, Arundo donax.</title>
        <authorList>
            <person name="Barrero R.A."/>
            <person name="Guerrero F.D."/>
            <person name="Moolhuijzen P."/>
            <person name="Goolsby J.A."/>
            <person name="Tidwell J."/>
            <person name="Bellgard S.E."/>
            <person name="Bellgard M.I."/>
        </authorList>
    </citation>
    <scope>NUCLEOTIDE SEQUENCE</scope>
    <source>
        <tissue evidence="6">Shoot tissue taken approximately 20 cm above the soil surface</tissue>
    </source>
</reference>
<dbReference type="SUPFAM" id="SSF57850">
    <property type="entry name" value="RING/U-box"/>
    <property type="match status" value="1"/>
</dbReference>
<dbReference type="GO" id="GO:0008270">
    <property type="term" value="F:zinc ion binding"/>
    <property type="evidence" value="ECO:0007669"/>
    <property type="project" value="UniProtKB-KW"/>
</dbReference>
<protein>
    <recommendedName>
        <fullName evidence="5">RING-type domain-containing protein</fullName>
    </recommendedName>
</protein>
<dbReference type="GO" id="GO:0061630">
    <property type="term" value="F:ubiquitin protein ligase activity"/>
    <property type="evidence" value="ECO:0007669"/>
    <property type="project" value="TreeGrafter"/>
</dbReference>
<evidence type="ECO:0000313" key="6">
    <source>
        <dbReference type="EMBL" id="JAD42065.1"/>
    </source>
</evidence>
<proteinExistence type="predicted"/>
<keyword evidence="1" id="KW-0479">Metal-binding</keyword>
<keyword evidence="2 4" id="KW-0863">Zinc-finger</keyword>
<evidence type="ECO:0000256" key="2">
    <source>
        <dbReference type="ARBA" id="ARBA00022771"/>
    </source>
</evidence>
<dbReference type="InterPro" id="IPR013083">
    <property type="entry name" value="Znf_RING/FYVE/PHD"/>
</dbReference>
<evidence type="ECO:0000256" key="1">
    <source>
        <dbReference type="ARBA" id="ARBA00022723"/>
    </source>
</evidence>
<reference evidence="6" key="1">
    <citation type="submission" date="2014-09" db="EMBL/GenBank/DDBJ databases">
        <authorList>
            <person name="Magalhaes I.L.F."/>
            <person name="Oliveira U."/>
            <person name="Santos F.R."/>
            <person name="Vidigal T.H.D.A."/>
            <person name="Brescovit A.D."/>
            <person name="Santos A.J."/>
        </authorList>
    </citation>
    <scope>NUCLEOTIDE SEQUENCE</scope>
    <source>
        <tissue evidence="6">Shoot tissue taken approximately 20 cm above the soil surface</tissue>
    </source>
</reference>
<feature type="domain" description="RING-type" evidence="5">
    <location>
        <begin position="1"/>
        <end position="27"/>
    </location>
</feature>
<evidence type="ECO:0000259" key="5">
    <source>
        <dbReference type="PROSITE" id="PS50089"/>
    </source>
</evidence>
<dbReference type="InterPro" id="IPR051834">
    <property type="entry name" value="RING_finger_E3_ligase"/>
</dbReference>
<dbReference type="GO" id="GO:0005634">
    <property type="term" value="C:nucleus"/>
    <property type="evidence" value="ECO:0007669"/>
    <property type="project" value="TreeGrafter"/>
</dbReference>
<dbReference type="AlphaFoldDB" id="A0A0A8ZZ81"/>
<dbReference type="PANTHER" id="PTHR45931">
    <property type="entry name" value="SI:CH211-59O9.10"/>
    <property type="match status" value="1"/>
</dbReference>
<keyword evidence="3" id="KW-0862">Zinc</keyword>
<accession>A0A0A8ZZ81</accession>
<sequence>MLPCAHFFHKECVDKWLKINALCPLCKAEIDGVLTTAPTIGFGRHRSDNRVGNDIESRQ</sequence>
<dbReference type="PANTHER" id="PTHR45931:SF3">
    <property type="entry name" value="RING ZINC FINGER-CONTAINING PROTEIN"/>
    <property type="match status" value="1"/>
</dbReference>
<name>A0A0A8ZZ81_ARUDO</name>
<dbReference type="GO" id="GO:0006511">
    <property type="term" value="P:ubiquitin-dependent protein catabolic process"/>
    <property type="evidence" value="ECO:0007669"/>
    <property type="project" value="TreeGrafter"/>
</dbReference>